<evidence type="ECO:0000313" key="2">
    <source>
        <dbReference type="Proteomes" id="UP000604117"/>
    </source>
</evidence>
<gene>
    <name evidence="1" type="ORF">Asi02nite_16900</name>
</gene>
<evidence type="ECO:0000313" key="1">
    <source>
        <dbReference type="EMBL" id="GIF72172.1"/>
    </source>
</evidence>
<name>A0ABQ4CMV7_9ACTN</name>
<comment type="caution">
    <text evidence="1">The sequence shown here is derived from an EMBL/GenBank/DDBJ whole genome shotgun (WGS) entry which is preliminary data.</text>
</comment>
<keyword evidence="2" id="KW-1185">Reference proteome</keyword>
<dbReference type="PANTHER" id="PTHR39337">
    <property type="entry name" value="BLR5642 PROTEIN"/>
    <property type="match status" value="1"/>
</dbReference>
<reference evidence="1 2" key="1">
    <citation type="submission" date="2021-01" db="EMBL/GenBank/DDBJ databases">
        <title>Whole genome shotgun sequence of Asanoa siamensis NBRC 107932.</title>
        <authorList>
            <person name="Komaki H."/>
            <person name="Tamura T."/>
        </authorList>
    </citation>
    <scope>NUCLEOTIDE SEQUENCE [LARGE SCALE GENOMIC DNA]</scope>
    <source>
        <strain evidence="1 2">NBRC 107932</strain>
    </source>
</reference>
<dbReference type="Pfam" id="PF04343">
    <property type="entry name" value="DUF488"/>
    <property type="match status" value="1"/>
</dbReference>
<accession>A0ABQ4CMV7</accession>
<organism evidence="1 2">
    <name type="scientific">Asanoa siamensis</name>
    <dbReference type="NCBI Taxonomy" id="926357"/>
    <lineage>
        <taxon>Bacteria</taxon>
        <taxon>Bacillati</taxon>
        <taxon>Actinomycetota</taxon>
        <taxon>Actinomycetes</taxon>
        <taxon>Micromonosporales</taxon>
        <taxon>Micromonosporaceae</taxon>
        <taxon>Asanoa</taxon>
    </lineage>
</organism>
<dbReference type="RefSeq" id="WP_203711635.1">
    <property type="nucleotide sequence ID" value="NZ_BONE01000010.1"/>
</dbReference>
<dbReference type="Proteomes" id="UP000604117">
    <property type="component" value="Unassembled WGS sequence"/>
</dbReference>
<dbReference type="PANTHER" id="PTHR39337:SF1">
    <property type="entry name" value="BLR5642 PROTEIN"/>
    <property type="match status" value="1"/>
</dbReference>
<sequence>MGARLLTVGHGTLSERDLTGLLDNAGVARVVDVRRFPGSRAHPQFRREALTDWLPAAGVDYRWEERLGGRRPVPPDSPDVWWQVAAFRGYAAHTRTPEFLDAVDGLLAAATTTTTAVMCAESLWWRCHRRLIADFAVLARGSDVAHIQHDGRTTDHVVAAGARLTADGLLVYDVVPD</sequence>
<dbReference type="EMBL" id="BONE01000010">
    <property type="protein sequence ID" value="GIF72172.1"/>
    <property type="molecule type" value="Genomic_DNA"/>
</dbReference>
<protein>
    <recommendedName>
        <fullName evidence="3">DUF488 domain-containing protein</fullName>
    </recommendedName>
</protein>
<dbReference type="InterPro" id="IPR014519">
    <property type="entry name" value="UCP024492"/>
</dbReference>
<proteinExistence type="predicted"/>
<dbReference type="PIRSF" id="PIRSF024492">
    <property type="entry name" value="UCP024492"/>
    <property type="match status" value="1"/>
</dbReference>
<dbReference type="InterPro" id="IPR007438">
    <property type="entry name" value="DUF488"/>
</dbReference>
<evidence type="ECO:0008006" key="3">
    <source>
        <dbReference type="Google" id="ProtNLM"/>
    </source>
</evidence>